<dbReference type="EMBL" id="MGGE01000033">
    <property type="protein sequence ID" value="OGM20837.1"/>
    <property type="molecule type" value="Genomic_DNA"/>
</dbReference>
<comment type="caution">
    <text evidence="5">The sequence shown here is derived from an EMBL/GenBank/DDBJ whole genome shotgun (WGS) entry which is preliminary data.</text>
</comment>
<dbReference type="InterPro" id="IPR029056">
    <property type="entry name" value="Ribokinase-like"/>
</dbReference>
<dbReference type="Proteomes" id="UP000178419">
    <property type="component" value="Unassembled WGS sequence"/>
</dbReference>
<evidence type="ECO:0000256" key="3">
    <source>
        <dbReference type="SAM" id="Coils"/>
    </source>
</evidence>
<name>A0A1F7Y0I4_9BACT</name>
<sequence length="290" mass="31981">MKTDLELLSIGDVTWDVFLIPTESESFCMLHDKEQYICFSYGEKIPVKTIDYSVGGNAANNAVGTRRLGIKVALVTTLGGDSTGNQIVEKIEKEGVDMSQVVQQPMAGSNYSTVVNYGGERTIFTYHAPRSYEFPVHLPVTPWAYLTSMGEAFSPFYNHFIDFMHKNPSIKLAFNPGSYQMRAGQDTLKPVLEITHVLYVNRKEAEKLTKMEESLNREKELLENVASLGPKIAIVTDAGNGSYVFDSINKKFYKAGVLPVDAYERTGAGDAFGAGCIAALIKGKSFEEAL</sequence>
<keyword evidence="1" id="KW-0808">Transferase</keyword>
<accession>A0A1F7Y0I4</accession>
<evidence type="ECO:0000313" key="6">
    <source>
        <dbReference type="Proteomes" id="UP000178419"/>
    </source>
</evidence>
<evidence type="ECO:0000313" key="5">
    <source>
        <dbReference type="EMBL" id="OGM20837.1"/>
    </source>
</evidence>
<dbReference type="PANTHER" id="PTHR10584">
    <property type="entry name" value="SUGAR KINASE"/>
    <property type="match status" value="1"/>
</dbReference>
<dbReference type="PROSITE" id="PS00583">
    <property type="entry name" value="PFKB_KINASES_1"/>
    <property type="match status" value="1"/>
</dbReference>
<reference evidence="5 6" key="1">
    <citation type="journal article" date="2016" name="Nat. Commun.">
        <title>Thousands of microbial genomes shed light on interconnected biogeochemical processes in an aquifer system.</title>
        <authorList>
            <person name="Anantharaman K."/>
            <person name="Brown C.T."/>
            <person name="Hug L.A."/>
            <person name="Sharon I."/>
            <person name="Castelle C.J."/>
            <person name="Probst A.J."/>
            <person name="Thomas B.C."/>
            <person name="Singh A."/>
            <person name="Wilkins M.J."/>
            <person name="Karaoz U."/>
            <person name="Brodie E.L."/>
            <person name="Williams K.H."/>
            <person name="Hubbard S.S."/>
            <person name="Banfield J.F."/>
        </authorList>
    </citation>
    <scope>NUCLEOTIDE SEQUENCE [LARGE SCALE GENOMIC DNA]</scope>
</reference>
<feature type="non-terminal residue" evidence="5">
    <location>
        <position position="290"/>
    </location>
</feature>
<evidence type="ECO:0000256" key="2">
    <source>
        <dbReference type="ARBA" id="ARBA00022777"/>
    </source>
</evidence>
<evidence type="ECO:0000256" key="1">
    <source>
        <dbReference type="ARBA" id="ARBA00022679"/>
    </source>
</evidence>
<dbReference type="GO" id="GO:0016301">
    <property type="term" value="F:kinase activity"/>
    <property type="evidence" value="ECO:0007669"/>
    <property type="project" value="UniProtKB-KW"/>
</dbReference>
<feature type="coiled-coil region" evidence="3">
    <location>
        <begin position="201"/>
        <end position="228"/>
    </location>
</feature>
<protein>
    <recommendedName>
        <fullName evidence="4">Carbohydrate kinase PfkB domain-containing protein</fullName>
    </recommendedName>
</protein>
<dbReference type="InterPro" id="IPR002173">
    <property type="entry name" value="Carboh/pur_kinase_PfkB_CS"/>
</dbReference>
<keyword evidence="2" id="KW-0418">Kinase</keyword>
<dbReference type="SUPFAM" id="SSF53613">
    <property type="entry name" value="Ribokinase-like"/>
    <property type="match status" value="1"/>
</dbReference>
<dbReference type="AlphaFoldDB" id="A0A1F7Y0I4"/>
<feature type="domain" description="Carbohydrate kinase PfkB" evidence="4">
    <location>
        <begin position="38"/>
        <end position="290"/>
    </location>
</feature>
<dbReference type="PANTHER" id="PTHR10584:SF166">
    <property type="entry name" value="RIBOKINASE"/>
    <property type="match status" value="1"/>
</dbReference>
<gene>
    <name evidence="5" type="ORF">A2714_02625</name>
</gene>
<evidence type="ECO:0000259" key="4">
    <source>
        <dbReference type="Pfam" id="PF00294"/>
    </source>
</evidence>
<organism evidence="5 6">
    <name type="scientific">Candidatus Woesebacteria bacterium RIFCSPHIGHO2_01_FULL_38_9</name>
    <dbReference type="NCBI Taxonomy" id="1802492"/>
    <lineage>
        <taxon>Bacteria</taxon>
        <taxon>Candidatus Woeseibacteriota</taxon>
    </lineage>
</organism>
<proteinExistence type="predicted"/>
<dbReference type="InterPro" id="IPR011611">
    <property type="entry name" value="PfkB_dom"/>
</dbReference>
<dbReference type="Gene3D" id="3.40.1190.20">
    <property type="match status" value="1"/>
</dbReference>
<dbReference type="Pfam" id="PF00294">
    <property type="entry name" value="PfkB"/>
    <property type="match status" value="1"/>
</dbReference>
<keyword evidence="3" id="KW-0175">Coiled coil</keyword>